<dbReference type="AlphaFoldDB" id="A0A8J5XGE6"/>
<evidence type="ECO:0000259" key="2">
    <source>
        <dbReference type="Pfam" id="PF07059"/>
    </source>
</evidence>
<dbReference type="PANTHER" id="PTHR12136:SF41">
    <property type="entry name" value="PLECKSTRIN HOMOLOGY (PH) AND LIPID-BINDING START DOMAINS-CONTAINING PROTEIN"/>
    <property type="match status" value="1"/>
</dbReference>
<accession>A0A8J5XGE6</accession>
<feature type="region of interest" description="Disordered" evidence="1">
    <location>
        <begin position="49"/>
        <end position="103"/>
    </location>
</feature>
<evidence type="ECO:0000313" key="3">
    <source>
        <dbReference type="EMBL" id="KAG8464686.1"/>
    </source>
</evidence>
<sequence length="381" mass="40658">MRPAEALAPPAAPPGGRRPGDGAAPTHARKPSLDRLKAKMQALNCYVSHALDDGNPPPARVANAELTKSGPASPRGVQKEAAARKAYTRTPAPPRASPAPKGINLVPQGNLACLGVRSNSDPPEAEGHGWHEVSPTRFPVRGASYLADHKKLPSASAVFEAVSVDTFGSSAIEEDFAVRPGTSAYELLAHRADTELLILNIQLPGPPNLTLLHVFQRVKPAAGTVAPGAPRDAEAAHRLWDAFREASPDFRSHRLKILANPIGAPLAIRTAVPNRPAILGTRVPLRWHRRERSLEIVLDVAFSAVAAPAWRLMRSATTKIVLDLALIIEGTTEDQLPEQVLACMQWHKPDFSSPAQCPPIVSPRGGADGARPKSAPNRRPS</sequence>
<protein>
    <recommendedName>
        <fullName evidence="2">Protein ENHANCED DISEASE RESISTANCE 2 C-terminal domain-containing protein</fullName>
    </recommendedName>
</protein>
<proteinExistence type="predicted"/>
<evidence type="ECO:0000256" key="1">
    <source>
        <dbReference type="SAM" id="MobiDB-lite"/>
    </source>
</evidence>
<dbReference type="OrthoDB" id="9970435at2759"/>
<organism evidence="3 4">
    <name type="scientific">Diacronema lutheri</name>
    <name type="common">Unicellular marine alga</name>
    <name type="synonym">Monochrysis lutheri</name>
    <dbReference type="NCBI Taxonomy" id="2081491"/>
    <lineage>
        <taxon>Eukaryota</taxon>
        <taxon>Haptista</taxon>
        <taxon>Haptophyta</taxon>
        <taxon>Pavlovophyceae</taxon>
        <taxon>Pavlovales</taxon>
        <taxon>Pavlovaceae</taxon>
        <taxon>Diacronema</taxon>
    </lineage>
</organism>
<dbReference type="OMA" id="WHRRERS"/>
<dbReference type="Pfam" id="PF07059">
    <property type="entry name" value="EDR2_C"/>
    <property type="match status" value="1"/>
</dbReference>
<dbReference type="PANTHER" id="PTHR12136">
    <property type="entry name" value="ENHANCED DISEASE RESISTANCE-RELATED"/>
    <property type="match status" value="1"/>
</dbReference>
<name>A0A8J5XGE6_DIALT</name>
<dbReference type="InterPro" id="IPR045096">
    <property type="entry name" value="EDR2-like"/>
</dbReference>
<comment type="caution">
    <text evidence="3">The sequence shown here is derived from an EMBL/GenBank/DDBJ whole genome shotgun (WGS) entry which is preliminary data.</text>
</comment>
<gene>
    <name evidence="3" type="ORF">KFE25_010054</name>
</gene>
<dbReference type="Proteomes" id="UP000751190">
    <property type="component" value="Unassembled WGS sequence"/>
</dbReference>
<evidence type="ECO:0000313" key="4">
    <source>
        <dbReference type="Proteomes" id="UP000751190"/>
    </source>
</evidence>
<reference evidence="3" key="1">
    <citation type="submission" date="2021-05" db="EMBL/GenBank/DDBJ databases">
        <title>The genome of the haptophyte Pavlova lutheri (Diacronema luteri, Pavlovales) - a model for lipid biosynthesis in eukaryotic algae.</title>
        <authorList>
            <person name="Hulatt C.J."/>
            <person name="Posewitz M.C."/>
        </authorList>
    </citation>
    <scope>NUCLEOTIDE SEQUENCE</scope>
    <source>
        <strain evidence="3">NIVA-4/92</strain>
    </source>
</reference>
<feature type="domain" description="Protein ENHANCED DISEASE RESISTANCE 2 C-terminal" evidence="2">
    <location>
        <begin position="130"/>
        <end position="348"/>
    </location>
</feature>
<feature type="region of interest" description="Disordered" evidence="1">
    <location>
        <begin position="1"/>
        <end position="34"/>
    </location>
</feature>
<dbReference type="InterPro" id="IPR009769">
    <property type="entry name" value="EDR2_C"/>
</dbReference>
<feature type="region of interest" description="Disordered" evidence="1">
    <location>
        <begin position="352"/>
        <end position="381"/>
    </location>
</feature>
<dbReference type="EMBL" id="JAGTXO010000012">
    <property type="protein sequence ID" value="KAG8464686.1"/>
    <property type="molecule type" value="Genomic_DNA"/>
</dbReference>
<keyword evidence="4" id="KW-1185">Reference proteome</keyword>